<dbReference type="eggNOG" id="COG3170">
    <property type="taxonomic scope" value="Bacteria"/>
</dbReference>
<dbReference type="Pfam" id="PF03793">
    <property type="entry name" value="PASTA"/>
    <property type="match status" value="1"/>
</dbReference>
<feature type="compositionally biased region" description="Low complexity" evidence="1">
    <location>
        <begin position="528"/>
        <end position="544"/>
    </location>
</feature>
<dbReference type="Gene3D" id="3.30.10.20">
    <property type="match status" value="1"/>
</dbReference>
<dbReference type="InterPro" id="IPR005543">
    <property type="entry name" value="PASTA_dom"/>
</dbReference>
<organism evidence="4 5">
    <name type="scientific">Streptomyces scabiei (strain 87.22)</name>
    <dbReference type="NCBI Taxonomy" id="680198"/>
    <lineage>
        <taxon>Bacteria</taxon>
        <taxon>Bacillati</taxon>
        <taxon>Actinomycetota</taxon>
        <taxon>Actinomycetes</taxon>
        <taxon>Kitasatosporales</taxon>
        <taxon>Streptomycetaceae</taxon>
        <taxon>Streptomyces</taxon>
    </lineage>
</organism>
<feature type="compositionally biased region" description="Low complexity" evidence="1">
    <location>
        <begin position="348"/>
        <end position="395"/>
    </location>
</feature>
<dbReference type="RefSeq" id="WP_013005272.1">
    <property type="nucleotide sequence ID" value="NC_013929.1"/>
</dbReference>
<name>C9ZCN2_STRSW</name>
<protein>
    <submittedName>
        <fullName evidence="4">Putative lipoprotein</fullName>
    </submittedName>
</protein>
<dbReference type="STRING" id="680198.SCAB_78561"/>
<dbReference type="AlphaFoldDB" id="C9ZCN2"/>
<feature type="compositionally biased region" description="Polar residues" evidence="1">
    <location>
        <begin position="494"/>
        <end position="511"/>
    </location>
</feature>
<dbReference type="Proteomes" id="UP000001444">
    <property type="component" value="Chromosome"/>
</dbReference>
<feature type="domain" description="DUF6777" evidence="3">
    <location>
        <begin position="83"/>
        <end position="239"/>
    </location>
</feature>
<reference evidence="4 5" key="1">
    <citation type="journal article" date="2010" name="Mol. Plant Microbe Interact.">
        <title>Streptomyces scabies 87-22 contains a coronafacic acid-like biosynthetic cluster that contributes to plant-microbe interactions.</title>
        <authorList>
            <person name="Bignell D.R."/>
            <person name="Seipke R.F."/>
            <person name="Huguet-Tapia J.C."/>
            <person name="Chambers A.H."/>
            <person name="Parry R.J."/>
            <person name="Loria R."/>
        </authorList>
    </citation>
    <scope>NUCLEOTIDE SEQUENCE [LARGE SCALE GENOMIC DNA]</scope>
    <source>
        <strain evidence="4 5">87.22</strain>
    </source>
</reference>
<feature type="compositionally biased region" description="Gly residues" evidence="1">
    <location>
        <begin position="431"/>
        <end position="484"/>
    </location>
</feature>
<dbReference type="KEGG" id="scb:SCAB_78561"/>
<evidence type="ECO:0000313" key="4">
    <source>
        <dbReference type="EMBL" id="CBG74821.1"/>
    </source>
</evidence>
<gene>
    <name evidence="4" type="ordered locus">SCAB_78561</name>
</gene>
<feature type="compositionally biased region" description="Pro residues" evidence="1">
    <location>
        <begin position="517"/>
        <end position="527"/>
    </location>
</feature>
<dbReference type="Pfam" id="PF20568">
    <property type="entry name" value="DUF6777"/>
    <property type="match status" value="1"/>
</dbReference>
<dbReference type="GeneID" id="24310548"/>
<feature type="region of interest" description="Disordered" evidence="1">
    <location>
        <begin position="325"/>
        <end position="578"/>
    </location>
</feature>
<keyword evidence="5" id="KW-1185">Reference proteome</keyword>
<feature type="region of interest" description="Disordered" evidence="1">
    <location>
        <begin position="289"/>
        <end position="311"/>
    </location>
</feature>
<feature type="domain" description="PASTA" evidence="2">
    <location>
        <begin position="265"/>
        <end position="323"/>
    </location>
</feature>
<feature type="compositionally biased region" description="Gly residues" evidence="1">
    <location>
        <begin position="337"/>
        <end position="347"/>
    </location>
</feature>
<evidence type="ECO:0000259" key="3">
    <source>
        <dbReference type="Pfam" id="PF20568"/>
    </source>
</evidence>
<feature type="region of interest" description="Disordered" evidence="1">
    <location>
        <begin position="66"/>
        <end position="91"/>
    </location>
</feature>
<dbReference type="InterPro" id="IPR046704">
    <property type="entry name" value="DUF6777"/>
</dbReference>
<dbReference type="HOGENOM" id="CLU_033903_0_0_11"/>
<evidence type="ECO:0000256" key="1">
    <source>
        <dbReference type="SAM" id="MobiDB-lite"/>
    </source>
</evidence>
<keyword evidence="4" id="KW-0449">Lipoprotein</keyword>
<accession>C9ZCN2</accession>
<feature type="compositionally biased region" description="Low complexity" evidence="1">
    <location>
        <begin position="419"/>
        <end position="430"/>
    </location>
</feature>
<feature type="compositionally biased region" description="Low complexity" evidence="1">
    <location>
        <begin position="552"/>
        <end position="561"/>
    </location>
</feature>
<evidence type="ECO:0000313" key="5">
    <source>
        <dbReference type="Proteomes" id="UP000001444"/>
    </source>
</evidence>
<sequence>MTIHVCPRTHLRKAGKSAARRIAVALCGALLLGGCGDSAPSLLAVKAVAAGVASLAPFFDEGEQLGRDEPRLTPLTPHSGLQQGNAPGLYGGTQKPTVCDVRKLEDFLAAPENEKKAQEWARVTGVKADGIGRYLDSLTPVLLRHDTLVKNHDYKKGRAVPFDALLEAGIAVLVDDQGLPAVKCSCGNPLRAFDADPGRIDVEFPGDKEWKGYDASGVVVVEPAPERLKEIKLVDVEDPDRGISRAVGTTGESDTTFDARARQAVPTVRGMTFGEASAALADRGLAATVAGGELPPDDTPVTGSSPGPGAELEFGAAVALRVEEPGGTAEESSGEPGSSGPGSGSGAPGSEPGSSSGPGPGSTRLGPTEPSESGGSPAGGAPSESGSTPTDGNTPNTPPAGGGSSPSAGGSSRGGTTSGTGFSDGDPSGSGPSGSGPSGSGPSGSGPSGSGPSGSGPSDGGPPGGGPSDGGSPGGGSVAGGSVAGGSAPAESVTPPTTGGTSFMPSPSTSFEKPAPEPDPTPSPSVPSSPSSASGLSTSSRAPAAPEPGAPTDPTDPTGAPRWPGLPVEVPAQPPVRI</sequence>
<feature type="compositionally biased region" description="Low complexity" evidence="1">
    <location>
        <begin position="325"/>
        <end position="336"/>
    </location>
</feature>
<dbReference type="CDD" id="cd06577">
    <property type="entry name" value="PASTA_pknB"/>
    <property type="match status" value="1"/>
</dbReference>
<dbReference type="EMBL" id="FN554889">
    <property type="protein sequence ID" value="CBG74821.1"/>
    <property type="molecule type" value="Genomic_DNA"/>
</dbReference>
<evidence type="ECO:0000259" key="2">
    <source>
        <dbReference type="Pfam" id="PF03793"/>
    </source>
</evidence>
<proteinExistence type="predicted"/>